<sequence length="144" mass="15965">MTAPYTLIKELPANKAWNLHVFTDQDGHVRVRTGWYGNDWRREVDYREVNNRIIATALKIGGYGRGRSSVTFTLKDRGGFAYHAGGKTTMLLLGALAAGVINVDQDGYFAGHWTFAKQGQEVYITPADPATGKAFRLPEGDDED</sequence>
<reference evidence="1" key="1">
    <citation type="submission" date="2024-10" db="EMBL/GenBank/DDBJ databases">
        <title>Genetic diversity among independent isolates of the Dolichocephalovirinae subfamily.</title>
        <authorList>
            <person name="Ely B."/>
            <person name="Thomas Q."/>
            <person name="Mohammadi T."/>
        </authorList>
    </citation>
    <scope>NUCLEOTIDE SEQUENCE</scope>
</reference>
<evidence type="ECO:0000313" key="1">
    <source>
        <dbReference type="EMBL" id="XHV10719.1"/>
    </source>
</evidence>
<accession>A0AB74UMN5</accession>
<protein>
    <submittedName>
        <fullName evidence="1">Uncharacterized protein</fullName>
    </submittedName>
</protein>
<name>A0AB74UMN5_9VIRU</name>
<gene>
    <name evidence="1" type="ORF">BL57_247c</name>
</gene>
<proteinExistence type="predicted"/>
<organism evidence="1">
    <name type="scientific">Caulobacter phage BL57</name>
    <dbReference type="NCBI Taxonomy" id="3348355"/>
    <lineage>
        <taxon>Viruses</taxon>
    </lineage>
</organism>
<dbReference type="EMBL" id="PQ287320">
    <property type="protein sequence ID" value="XHV10719.1"/>
    <property type="molecule type" value="Genomic_DNA"/>
</dbReference>